<evidence type="ECO:0000313" key="2">
    <source>
        <dbReference type="EMBL" id="KTB36090.1"/>
    </source>
</evidence>
<sequence length="192" mass="21178">MYTIAKKSSAAPKTKVSHKHSPSLATTSKSASTSISKKPKVDNSSPESNHLRLPVTPSQYKSSLSPTCETLGLQHKNPRWSQPRPLLLVVVFLMTTFLDKGKAVILDVSDSEANVKNIYDSTKIPACSVQGRKLTEKPEFMDWLMEYFSCAQMLQNTLNSPTSIAVYGGTLAPVRLFLQYVTMLPKICVPCL</sequence>
<protein>
    <submittedName>
        <fullName evidence="2">Uncharacterized protein</fullName>
    </submittedName>
</protein>
<dbReference type="AlphaFoldDB" id="A0A0W0FIE2"/>
<evidence type="ECO:0000256" key="1">
    <source>
        <dbReference type="SAM" id="MobiDB-lite"/>
    </source>
</evidence>
<feature type="compositionally biased region" description="Low complexity" evidence="1">
    <location>
        <begin position="22"/>
        <end position="36"/>
    </location>
</feature>
<evidence type="ECO:0000313" key="3">
    <source>
        <dbReference type="Proteomes" id="UP000054988"/>
    </source>
</evidence>
<organism evidence="2 3">
    <name type="scientific">Moniliophthora roreri</name>
    <name type="common">Frosty pod rot fungus</name>
    <name type="synonym">Monilia roreri</name>
    <dbReference type="NCBI Taxonomy" id="221103"/>
    <lineage>
        <taxon>Eukaryota</taxon>
        <taxon>Fungi</taxon>
        <taxon>Dikarya</taxon>
        <taxon>Basidiomycota</taxon>
        <taxon>Agaricomycotina</taxon>
        <taxon>Agaricomycetes</taxon>
        <taxon>Agaricomycetidae</taxon>
        <taxon>Agaricales</taxon>
        <taxon>Marasmiineae</taxon>
        <taxon>Marasmiaceae</taxon>
        <taxon>Moniliophthora</taxon>
    </lineage>
</organism>
<gene>
    <name evidence="2" type="ORF">WG66_11334</name>
</gene>
<reference evidence="2 3" key="1">
    <citation type="submission" date="2015-12" db="EMBL/GenBank/DDBJ databases">
        <title>Draft genome sequence of Moniliophthora roreri, the causal agent of frosty pod rot of cacao.</title>
        <authorList>
            <person name="Aime M.C."/>
            <person name="Diaz-Valderrama J.R."/>
            <person name="Kijpornyongpan T."/>
            <person name="Phillips-Mora W."/>
        </authorList>
    </citation>
    <scope>NUCLEOTIDE SEQUENCE [LARGE SCALE GENOMIC DNA]</scope>
    <source>
        <strain evidence="2 3">MCA 2952</strain>
    </source>
</reference>
<dbReference type="EMBL" id="LATX01001927">
    <property type="protein sequence ID" value="KTB36090.1"/>
    <property type="molecule type" value="Genomic_DNA"/>
</dbReference>
<dbReference type="Proteomes" id="UP000054988">
    <property type="component" value="Unassembled WGS sequence"/>
</dbReference>
<accession>A0A0W0FIE2</accession>
<name>A0A0W0FIE2_MONRR</name>
<proteinExistence type="predicted"/>
<comment type="caution">
    <text evidence="2">The sequence shown here is derived from an EMBL/GenBank/DDBJ whole genome shotgun (WGS) entry which is preliminary data.</text>
</comment>
<feature type="region of interest" description="Disordered" evidence="1">
    <location>
        <begin position="1"/>
        <end position="62"/>
    </location>
</feature>